<evidence type="ECO:0000313" key="1">
    <source>
        <dbReference type="EMBL" id="MFD0627003.1"/>
    </source>
</evidence>
<dbReference type="EMBL" id="JBHTGL010000008">
    <property type="protein sequence ID" value="MFD0627003.1"/>
    <property type="molecule type" value="Genomic_DNA"/>
</dbReference>
<accession>A0ABW2X0A4</accession>
<evidence type="ECO:0000313" key="2">
    <source>
        <dbReference type="Proteomes" id="UP001596915"/>
    </source>
</evidence>
<protein>
    <recommendedName>
        <fullName evidence="3">DUF397 domain-containing protein</fullName>
    </recommendedName>
</protein>
<evidence type="ECO:0008006" key="3">
    <source>
        <dbReference type="Google" id="ProtNLM"/>
    </source>
</evidence>
<proteinExistence type="predicted"/>
<keyword evidence="2" id="KW-1185">Reference proteome</keyword>
<name>A0ABW2X0A4_9ACTN</name>
<gene>
    <name evidence="1" type="ORF">ACFQ2K_34300</name>
</gene>
<dbReference type="Proteomes" id="UP001596915">
    <property type="component" value="Unassembled WGS sequence"/>
</dbReference>
<sequence length="53" mass="5877">MYFAAKWNVAYDEALHDSTKRDGKAYVGVKKATFQNFLDATAAAHSCPRVTLP</sequence>
<reference evidence="2" key="1">
    <citation type="journal article" date="2019" name="Int. J. Syst. Evol. Microbiol.">
        <title>The Global Catalogue of Microorganisms (GCM) 10K type strain sequencing project: providing services to taxonomists for standard genome sequencing and annotation.</title>
        <authorList>
            <consortium name="The Broad Institute Genomics Platform"/>
            <consortium name="The Broad Institute Genome Sequencing Center for Infectious Disease"/>
            <person name="Wu L."/>
            <person name="Ma J."/>
        </authorList>
    </citation>
    <scope>NUCLEOTIDE SEQUENCE [LARGE SCALE GENOMIC DNA]</scope>
    <source>
        <strain evidence="2">JCM 12607</strain>
    </source>
</reference>
<organism evidence="1 2">
    <name type="scientific">Streptomyces sanglieri</name>
    <dbReference type="NCBI Taxonomy" id="193460"/>
    <lineage>
        <taxon>Bacteria</taxon>
        <taxon>Bacillati</taxon>
        <taxon>Actinomycetota</taxon>
        <taxon>Actinomycetes</taxon>
        <taxon>Kitasatosporales</taxon>
        <taxon>Streptomycetaceae</taxon>
        <taxon>Streptomyces</taxon>
    </lineage>
</organism>
<comment type="caution">
    <text evidence="1">The sequence shown here is derived from an EMBL/GenBank/DDBJ whole genome shotgun (WGS) entry which is preliminary data.</text>
</comment>